<protein>
    <recommendedName>
        <fullName evidence="1">PKD domain-containing protein</fullName>
    </recommendedName>
</protein>
<dbReference type="InterPro" id="IPR000601">
    <property type="entry name" value="PKD_dom"/>
</dbReference>
<dbReference type="SUPFAM" id="SSF49299">
    <property type="entry name" value="PKD domain"/>
    <property type="match status" value="1"/>
</dbReference>
<gene>
    <name evidence="2" type="ORF">S01H1_74524</name>
</gene>
<dbReference type="PROSITE" id="PS50093">
    <property type="entry name" value="PKD"/>
    <property type="match status" value="1"/>
</dbReference>
<feature type="domain" description="PKD" evidence="1">
    <location>
        <begin position="119"/>
        <end position="172"/>
    </location>
</feature>
<dbReference type="InterPro" id="IPR013783">
    <property type="entry name" value="Ig-like_fold"/>
</dbReference>
<dbReference type="Gene3D" id="2.60.40.10">
    <property type="entry name" value="Immunoglobulins"/>
    <property type="match status" value="1"/>
</dbReference>
<organism evidence="2">
    <name type="scientific">marine sediment metagenome</name>
    <dbReference type="NCBI Taxonomy" id="412755"/>
    <lineage>
        <taxon>unclassified sequences</taxon>
        <taxon>metagenomes</taxon>
        <taxon>ecological metagenomes</taxon>
    </lineage>
</organism>
<proteinExistence type="predicted"/>
<dbReference type="InterPro" id="IPR022409">
    <property type="entry name" value="PKD/Chitinase_dom"/>
</dbReference>
<sequence length="240" mass="27058">IRFISGINQQITINNLILNYEKTAGIVTDNNFYNLTEIPAKVNSNYQRLFIDKAGFSVPDDLDSYDFSLELNNQEIFSEDIEVKDVPIIKSLTPKATAAAFPTEFEVEMVSPTNVNISSYDWDFGDGTTDSTPMNKVIKIYSAIGTYNLQITVTDARGLSSSRIFEINVSSPKNLIRATLNKMNTDLQNLKTDIQDQDPFHQISLNSVLRVENISSELEILEQRYDEATNDSEYMILVGD</sequence>
<comment type="caution">
    <text evidence="2">The sequence shown here is derived from an EMBL/GenBank/DDBJ whole genome shotgun (WGS) entry which is preliminary data.</text>
</comment>
<evidence type="ECO:0000259" key="1">
    <source>
        <dbReference type="PROSITE" id="PS50093"/>
    </source>
</evidence>
<feature type="non-terminal residue" evidence="2">
    <location>
        <position position="240"/>
    </location>
</feature>
<dbReference type="Pfam" id="PF18911">
    <property type="entry name" value="PKD_4"/>
    <property type="match status" value="1"/>
</dbReference>
<dbReference type="AlphaFoldDB" id="X0X2Z2"/>
<name>X0X2Z2_9ZZZZ</name>
<feature type="non-terminal residue" evidence="2">
    <location>
        <position position="1"/>
    </location>
</feature>
<evidence type="ECO:0000313" key="2">
    <source>
        <dbReference type="EMBL" id="GAG37579.1"/>
    </source>
</evidence>
<dbReference type="CDD" id="cd00146">
    <property type="entry name" value="PKD"/>
    <property type="match status" value="1"/>
</dbReference>
<dbReference type="SMART" id="SM00089">
    <property type="entry name" value="PKD"/>
    <property type="match status" value="1"/>
</dbReference>
<reference evidence="2" key="1">
    <citation type="journal article" date="2014" name="Front. Microbiol.">
        <title>High frequency of phylogenetically diverse reductive dehalogenase-homologous genes in deep subseafloor sedimentary metagenomes.</title>
        <authorList>
            <person name="Kawai M."/>
            <person name="Futagami T."/>
            <person name="Toyoda A."/>
            <person name="Takaki Y."/>
            <person name="Nishi S."/>
            <person name="Hori S."/>
            <person name="Arai W."/>
            <person name="Tsubouchi T."/>
            <person name="Morono Y."/>
            <person name="Uchiyama I."/>
            <person name="Ito T."/>
            <person name="Fujiyama A."/>
            <person name="Inagaki F."/>
            <person name="Takami H."/>
        </authorList>
    </citation>
    <scope>NUCLEOTIDE SEQUENCE</scope>
    <source>
        <strain evidence="2">Expedition CK06-06</strain>
    </source>
</reference>
<dbReference type="EMBL" id="BARS01049865">
    <property type="protein sequence ID" value="GAG37579.1"/>
    <property type="molecule type" value="Genomic_DNA"/>
</dbReference>
<accession>X0X2Z2</accession>
<dbReference type="InterPro" id="IPR035986">
    <property type="entry name" value="PKD_dom_sf"/>
</dbReference>